<comment type="caution">
    <text evidence="6">The sequence shown here is derived from an EMBL/GenBank/DDBJ whole genome shotgun (WGS) entry which is preliminary data.</text>
</comment>
<dbReference type="InterPro" id="IPR017853">
    <property type="entry name" value="GH"/>
</dbReference>
<evidence type="ECO:0000256" key="4">
    <source>
        <dbReference type="SAM" id="Phobius"/>
    </source>
</evidence>
<evidence type="ECO:0000256" key="2">
    <source>
        <dbReference type="ARBA" id="ARBA00022801"/>
    </source>
</evidence>
<feature type="transmembrane region" description="Helical" evidence="4">
    <location>
        <begin position="6"/>
        <end position="25"/>
    </location>
</feature>
<dbReference type="InterPro" id="IPR051923">
    <property type="entry name" value="Glycosyl_Hydrolase_39"/>
</dbReference>
<proteinExistence type="inferred from homology"/>
<feature type="domain" description="Glycosyl hydrolases family 39 N-terminal catalytic" evidence="5">
    <location>
        <begin position="43"/>
        <end position="260"/>
    </location>
</feature>
<dbReference type="AlphaFoldDB" id="A0A0G0IED1"/>
<evidence type="ECO:0000256" key="1">
    <source>
        <dbReference type="ARBA" id="ARBA00008875"/>
    </source>
</evidence>
<keyword evidence="4" id="KW-0812">Transmembrane</keyword>
<dbReference type="GO" id="GO:0004553">
    <property type="term" value="F:hydrolase activity, hydrolyzing O-glycosyl compounds"/>
    <property type="evidence" value="ECO:0007669"/>
    <property type="project" value="TreeGrafter"/>
</dbReference>
<keyword evidence="2" id="KW-0378">Hydrolase</keyword>
<dbReference type="Gene3D" id="3.20.20.80">
    <property type="entry name" value="Glycosidases"/>
    <property type="match status" value="1"/>
</dbReference>
<organism evidence="6 7">
    <name type="scientific">Candidatus Shapirobacteria bacterium GW2011_GWE1_38_10</name>
    <dbReference type="NCBI Taxonomy" id="1618488"/>
    <lineage>
        <taxon>Bacteria</taxon>
        <taxon>Candidatus Shapironibacteriota</taxon>
    </lineage>
</organism>
<dbReference type="EMBL" id="LBTX01000016">
    <property type="protein sequence ID" value="KKQ49355.1"/>
    <property type="molecule type" value="Genomic_DNA"/>
</dbReference>
<dbReference type="SUPFAM" id="SSF51445">
    <property type="entry name" value="(Trans)glycosidases"/>
    <property type="match status" value="1"/>
</dbReference>
<evidence type="ECO:0000256" key="3">
    <source>
        <dbReference type="ARBA" id="ARBA00023295"/>
    </source>
</evidence>
<gene>
    <name evidence="6" type="ORF">US68_C0016G0015</name>
</gene>
<protein>
    <recommendedName>
        <fullName evidence="5">Glycosyl hydrolases family 39 N-terminal catalytic domain-containing protein</fullName>
    </recommendedName>
</protein>
<accession>A0A0G0IED1</accession>
<dbReference type="PANTHER" id="PTHR12631">
    <property type="entry name" value="ALPHA-L-IDURONIDASE"/>
    <property type="match status" value="1"/>
</dbReference>
<dbReference type="Proteomes" id="UP000034231">
    <property type="component" value="Unassembled WGS sequence"/>
</dbReference>
<dbReference type="PANTHER" id="PTHR12631:SF10">
    <property type="entry name" value="BETA-XYLOSIDASE-LIKE PROTEIN-RELATED"/>
    <property type="match status" value="1"/>
</dbReference>
<evidence type="ECO:0000259" key="5">
    <source>
        <dbReference type="Pfam" id="PF01229"/>
    </source>
</evidence>
<keyword evidence="3" id="KW-0326">Glycosidase</keyword>
<sequence>MRSPFWKVFPILLLIPVLFLIAYFLPKTLLDLRKSAAGTPANIVIDTQQSGTKISQSLWQNIAQGGEEANDMIKPIISQLKLLQPKLIRIDHLFDYYKVDQGNGNYDFSRLDSAIDSILATGARPMLSLSYTPDSKEPSDWNQWTNLITATAHRYSIEKNISGIYYEVWNEPDLFGGWHYSKDPNYSTLYIKTSRAVATGASPSQYKVGGPAITAYYPNWIKSLFKTAAANNLPLDFISWHKYSVNISDYLTDFDNLNQILSDYPQYFNIERLITEVGPNSDPDASYDNAQSGIHLISLSTQLYGKIHRLFTFEAIDGPSPRSEKSTGWGILTHNQKPKPRYYALQFLNRLQGQQLSSSGDGSWVTSLSSKNSGTVQTLIVNYDPKNSHVETVPITYRELVPGRYQLKTSKYLGDTNSKSITVSASTYTENLYLEANTAYLLELQMLQ</sequence>
<keyword evidence="4" id="KW-0472">Membrane</keyword>
<dbReference type="InterPro" id="IPR049166">
    <property type="entry name" value="GH39_cat"/>
</dbReference>
<evidence type="ECO:0000313" key="7">
    <source>
        <dbReference type="Proteomes" id="UP000034231"/>
    </source>
</evidence>
<comment type="similarity">
    <text evidence="1">Belongs to the glycosyl hydrolase 39 family.</text>
</comment>
<evidence type="ECO:0000313" key="6">
    <source>
        <dbReference type="EMBL" id="KKQ49355.1"/>
    </source>
</evidence>
<name>A0A0G0IED1_9BACT</name>
<reference evidence="6 7" key="1">
    <citation type="journal article" date="2015" name="Nature">
        <title>rRNA introns, odd ribosomes, and small enigmatic genomes across a large radiation of phyla.</title>
        <authorList>
            <person name="Brown C.T."/>
            <person name="Hug L.A."/>
            <person name="Thomas B.C."/>
            <person name="Sharon I."/>
            <person name="Castelle C.J."/>
            <person name="Singh A."/>
            <person name="Wilkins M.J."/>
            <person name="Williams K.H."/>
            <person name="Banfield J.F."/>
        </authorList>
    </citation>
    <scope>NUCLEOTIDE SEQUENCE [LARGE SCALE GENOMIC DNA]</scope>
</reference>
<keyword evidence="4" id="KW-1133">Transmembrane helix</keyword>
<dbReference type="Pfam" id="PF01229">
    <property type="entry name" value="Glyco_hydro_39"/>
    <property type="match status" value="1"/>
</dbReference>